<feature type="domain" description="CshA" evidence="2">
    <location>
        <begin position="740"/>
        <end position="837"/>
    </location>
</feature>
<feature type="domain" description="CshA" evidence="2">
    <location>
        <begin position="969"/>
        <end position="1066"/>
    </location>
</feature>
<gene>
    <name evidence="4" type="ORF">NCTC13294_01008</name>
</gene>
<dbReference type="Pfam" id="PF19076">
    <property type="entry name" value="CshA_repeat"/>
    <property type="match status" value="15"/>
</dbReference>
<dbReference type="InterPro" id="IPR046779">
    <property type="entry name" value="LapA_adhesin_dom"/>
</dbReference>
<feature type="domain" description="CshA" evidence="2">
    <location>
        <begin position="1888"/>
        <end position="1985"/>
    </location>
</feature>
<evidence type="ECO:0000259" key="2">
    <source>
        <dbReference type="Pfam" id="PF19076"/>
    </source>
</evidence>
<dbReference type="RefSeq" id="WP_115611341.1">
    <property type="nucleotide sequence ID" value="NZ_JBHLZC010000001.1"/>
</dbReference>
<feature type="domain" description="CshA" evidence="2">
    <location>
        <begin position="1199"/>
        <end position="1296"/>
    </location>
</feature>
<feature type="compositionally biased region" description="Basic and acidic residues" evidence="1">
    <location>
        <begin position="3458"/>
        <end position="3472"/>
    </location>
</feature>
<dbReference type="Gene3D" id="2.60.40.60">
    <property type="entry name" value="Cadherins"/>
    <property type="match status" value="1"/>
</dbReference>
<feature type="domain" description="CshA" evidence="2">
    <location>
        <begin position="625"/>
        <end position="722"/>
    </location>
</feature>
<dbReference type="Gene3D" id="2.60.40.2030">
    <property type="match status" value="3"/>
</dbReference>
<feature type="region of interest" description="Disordered" evidence="1">
    <location>
        <begin position="148"/>
        <end position="201"/>
    </location>
</feature>
<feature type="region of interest" description="Disordered" evidence="1">
    <location>
        <begin position="2303"/>
        <end position="2355"/>
    </location>
</feature>
<feature type="domain" description="CshA" evidence="2">
    <location>
        <begin position="855"/>
        <end position="952"/>
    </location>
</feature>
<feature type="compositionally biased region" description="Basic and acidic residues" evidence="1">
    <location>
        <begin position="3651"/>
        <end position="3662"/>
    </location>
</feature>
<accession>A0A381E500</accession>
<keyword evidence="5" id="KW-1185">Reference proteome</keyword>
<dbReference type="Pfam" id="PF20579">
    <property type="entry name" value="LapA"/>
    <property type="match status" value="1"/>
</dbReference>
<dbReference type="SUPFAM" id="SSF51120">
    <property type="entry name" value="beta-Roll"/>
    <property type="match status" value="1"/>
</dbReference>
<proteinExistence type="predicted"/>
<dbReference type="NCBIfam" id="TIGR04225">
    <property type="entry name" value="CshA_fibril_rpt"/>
    <property type="match status" value="15"/>
</dbReference>
<feature type="domain" description="CshA" evidence="2">
    <location>
        <begin position="1544"/>
        <end position="1641"/>
    </location>
</feature>
<feature type="region of interest" description="Disordered" evidence="1">
    <location>
        <begin position="2098"/>
        <end position="2121"/>
    </location>
</feature>
<dbReference type="Proteomes" id="UP000254572">
    <property type="component" value="Unassembled WGS sequence"/>
</dbReference>
<dbReference type="InterPro" id="IPR011049">
    <property type="entry name" value="Serralysin-like_metalloprot_C"/>
</dbReference>
<evidence type="ECO:0000313" key="4">
    <source>
        <dbReference type="EMBL" id="SUX21464.1"/>
    </source>
</evidence>
<feature type="domain" description="CshA" evidence="2">
    <location>
        <begin position="282"/>
        <end position="379"/>
    </location>
</feature>
<dbReference type="InterPro" id="IPR038081">
    <property type="entry name" value="CalX-like_sf"/>
</dbReference>
<dbReference type="InterPro" id="IPR026395">
    <property type="entry name" value="CshA_fibril"/>
</dbReference>
<feature type="domain" description="CshA" evidence="2">
    <location>
        <begin position="1314"/>
        <end position="1411"/>
    </location>
</feature>
<feature type="region of interest" description="Disordered" evidence="1">
    <location>
        <begin position="1416"/>
        <end position="1442"/>
    </location>
</feature>
<feature type="region of interest" description="Disordered" evidence="1">
    <location>
        <begin position="3453"/>
        <end position="3474"/>
    </location>
</feature>
<name>A0A381E500_9GAMM</name>
<evidence type="ECO:0000256" key="1">
    <source>
        <dbReference type="SAM" id="MobiDB-lite"/>
    </source>
</evidence>
<dbReference type="SUPFAM" id="SSF141072">
    <property type="entry name" value="CalX-like"/>
    <property type="match status" value="2"/>
</dbReference>
<feature type="domain" description="LapA adhesin" evidence="3">
    <location>
        <begin position="2450"/>
        <end position="2550"/>
    </location>
</feature>
<protein>
    <submittedName>
        <fullName evidence="4">CshA-type fibril repeat</fullName>
    </submittedName>
</protein>
<feature type="region of interest" description="Disordered" evidence="1">
    <location>
        <begin position="3641"/>
        <end position="3662"/>
    </location>
</feature>
<dbReference type="EMBL" id="UFUW01000001">
    <property type="protein sequence ID" value="SUX21464.1"/>
    <property type="molecule type" value="Genomic_DNA"/>
</dbReference>
<feature type="domain" description="CshA" evidence="2">
    <location>
        <begin position="511"/>
        <end position="608"/>
    </location>
</feature>
<feature type="domain" description="CshA" evidence="2">
    <location>
        <begin position="1773"/>
        <end position="1870"/>
    </location>
</feature>
<feature type="domain" description="CshA" evidence="2">
    <location>
        <begin position="1429"/>
        <end position="1526"/>
    </location>
</feature>
<dbReference type="Gene3D" id="2.60.40.2700">
    <property type="match status" value="3"/>
</dbReference>
<feature type="region of interest" description="Disordered" evidence="1">
    <location>
        <begin position="1764"/>
        <end position="1785"/>
    </location>
</feature>
<feature type="domain" description="CshA" evidence="2">
    <location>
        <begin position="1084"/>
        <end position="1181"/>
    </location>
</feature>
<feature type="compositionally biased region" description="Pro residues" evidence="1">
    <location>
        <begin position="158"/>
        <end position="185"/>
    </location>
</feature>
<organism evidence="4 5">
    <name type="scientific">Cardiobacterium valvarum</name>
    <dbReference type="NCBI Taxonomy" id="194702"/>
    <lineage>
        <taxon>Bacteria</taxon>
        <taxon>Pseudomonadati</taxon>
        <taxon>Pseudomonadota</taxon>
        <taxon>Gammaproteobacteria</taxon>
        <taxon>Cardiobacteriales</taxon>
        <taxon>Cardiobacteriaceae</taxon>
        <taxon>Cardiobacterium</taxon>
    </lineage>
</organism>
<evidence type="ECO:0000313" key="5">
    <source>
        <dbReference type="Proteomes" id="UP000254572"/>
    </source>
</evidence>
<feature type="region of interest" description="Disordered" evidence="1">
    <location>
        <begin position="614"/>
        <end position="637"/>
    </location>
</feature>
<evidence type="ECO:0000259" key="3">
    <source>
        <dbReference type="Pfam" id="PF20579"/>
    </source>
</evidence>
<feature type="compositionally biased region" description="Polar residues" evidence="1">
    <location>
        <begin position="2308"/>
        <end position="2325"/>
    </location>
</feature>
<feature type="region of interest" description="Disordered" evidence="1">
    <location>
        <begin position="500"/>
        <end position="522"/>
    </location>
</feature>
<feature type="compositionally biased region" description="Polar residues" evidence="1">
    <location>
        <begin position="192"/>
        <end position="201"/>
    </location>
</feature>
<feature type="domain" description="CshA" evidence="2">
    <location>
        <begin position="397"/>
        <end position="494"/>
    </location>
</feature>
<sequence length="3662" mass="379101">MAKQIILALKDNAGNTIEQYNINTAGSAQHIQAIDGVYYQFTEQATGIGPESIITERVGDNLLVSFDDGTDLVIENYFTQGQGALVGTQADGGLFDYPVASAPEHVLASEIEASQAFAAEQGQPVLAPLGVAGGIGLIAAAIGIAKNNHNDDDGSPSNPTPIPPDNIGPQPNPNPQPPSPNPNPQPGQNQPGSVTISGKAQVGQTLSATISDPDGVPANGITYRWLANGQEIGTGQTYTIQPGDKGKTITVEVRYTDNAGHQENITSRPTAEITDGSLPGNVKPVAADDTGKGTTGQPVEVDVLANDSDPQGNHTLDKSSVKLLDANNRPVTTLSVAGEGTWTVNSMTGKITFTPVAGFTGNPKPVKYTVSDTDGNVSEPASVTVTYSGSTPPPGNVKPVAADDTGKGTTGQPVEVDVLANDSDPQGNHTLDKSSVKLLDANNRPVTTLSVAGEGTWTVNSATGKITFTPAAGFTGNPKPVKYTVSDTDGNVSEPASVTVTYSGSTPPGNVKPVAADDTGKGTTGQPVEVDVLANDSDPQGNHTLDKSSVKLLDANNRPVTTLTVAGEGTWTVNSMTGKITFTPVAGFTGNPKPVKYTVSDTDGNVSEPASVTVTYSGSTPPGNVKPVAADDTGKGTTGQPVEVDVLANDSDPQGNHTLDKSSVKLLDANNRPVTTLSVAGEGTWTVNSATGKITFTPAAGFTGNPKPVKYTVSDTDGNVSEPASVTVTYSGSTPPPGNVKPVAADDTGKGTTGQPVEVDVLANDSDPQGNHTLDKSSVKLLDANNCPVTTLSVAGEGTWTVNSATGKITFTPVAGFTGNPKPVKYTVSDTDGNVSEPASVTVTYSGSTPPPGNVKPVAADDTGKGTTGQPVEVDVLANDSDPQGNHTLDKSSVKLLDANNRPVTTLSVAGEGTWTVNSATGKITFTPAAGFTGNPKPVKYTVSDTDGNVSEPASVTVTYSGSTPPGNVKPVAADDTGKGTTGQPVEVDVLANDSDPQGNHTLDKSSVKLLDANNRPVTTLTVAGEGTWTVNSMTGKITFTPVAGFTGNPKPVKYTVSDTDGNVSEPASVTVTYSGSTPPPGNVKPVAADDTGKGTTGQPVEVDVLANDSDPQGNHTLDKSSVKLLDANNRPVTTLSVAGEGTWTVNSTTGKITFTPAAGFSGNPKPVKYTVSDTDGNVSEPASVTVTYSGSTPPPGNVKPVAADDTGKGTTGQPVEVDVLANDSDPQGNHTLDKSSVKLLDANNRPVTTLSVAGEGTWTVNSTTGKITFTPAAGFSGNPKPVKYTVSDTDGNVSEPASVTVTYSGSTPPPGNVKPVAADDTGKGTTGQPVEVDVLANDSDPQGNHTLDKSSVKLLDANNRPVTTLSVAGEGTWTVNSTTGKITFTPAAGFSGNPKPVKYTVSDTDGNVSEPASVTVTYSGSTPPPTNVKPVAADDTGKGTTGQPVEVDVLANDSDPQGNHTLDKSSVKLLDANNRPVTTLSVAGEGTWTVNSTTGKITFTPAAGFSGNPKPVKYTVSDTDGNVSEPANVTVTYSGSTPPPGNVKPVAADDTGKGTTGQPVEVDVLANDSDPQGNHTLDKSSVKLLDANNRPVTTLRVAGEGTWTVNSTTGKITFTPAAGFSGNPKPVKYTVSDTDGNVSEPASVTVTYSGSTPPPGNVKPVAADDTGKGTTGQPVEVDVLANDSDPQGNHTLDKSSVKLLDANNRPVTTLSVAGEGTWTVNSTTGKITFTPAAGFSGNPKPVKYTVSDTDGNVSEPASVTVTYSGTTPPGNVKPVAADDTGKGTTGQPVEVDVLANDSDPQGNHTLDKSSVKLLDANNRPVTTLSVAGEGTWTVNSTTGKITFTPAAGFSGNPKPVKYTVSDTDGNVSEPASVTVTYSGSTPPPGNVKPVAADDTGKGTTGQPVEVDVLANDSDPQGNHTLDKSSVKLLDANNRPVTTLSVAGEGTWTVNSTTGKITFTPAAGFSGNPKPVKYTVSDTDGNVSEPASVTVTYDSAPLPLDPPTFQTGIGEYGDAFTVTPAKGATKMVIKYQDEGTPPATHTATVTKDAATGKWSADNGSYVDADTGETRFEPDQVLDESKVTAINSNATQTSAPAEITTGIDKNEPRPEKPEVSEGEEQGSVVITPKERTDRLAVSYIDEQTGEKKEFSTLKTNGMWKMDGDPIEGITVDAKTGKVIMAAKVVQDGSTVSISAISIHSVFQGETSFVAGNNPPKLADPEQPLVTKGADTEQGGVTITPQGNTDKVVITYKDEQNADHTITVTKTNGQWVAAGVPENQGITVDAASGAVKLPPDAVADKTEVKAVAHNGTNPTTAENSVTSDMDNTTPQPPQPSFTQPTLTKGEGAEQGGVTITPPDEATYLRVDYESNGQARSLTLTRAGASSPWQVQDGTQKPVGVDFDATSGVVKVAPAAVDDNTTLSAIAGKGTAYSNRVSITTDPDNGTPQPVEAELTLSGDGNVVEGESAAYTLTLNKAADSDVTVTVSIKHGTTDDGNVKTETRTITIPKGKTSHNFEVAALDNDSYQPNRTFSVSVENVTGAVNKAKAVETTIADNDPPSAPTLAAGSENGSVVVTPQTDSGIKRLVITYRDNDDNEQTLTVTRNDNGTWTSSDLPRDNISLDENSGVVTLGGKALKDGSPVSAHNDSEYREGTSASLNAGYDNGQAPVNQPGSVIIEGEAKVGSELTAKVSDGNGFAEDSVRYQWLRDGEPISAATNKTYTLTNDDAGHKISVHVEYTDNIGTAEKPTSDAQDVPNIPPANKNHAPTDISLNATQIMEGKDGAEVGKLTTTDEDKGDTHTYTVSDSRFEVVDGTLKLKAGEHLDFAKEQTVKLTITTNDGHGGTFSKEFTLQVQDDPAYPPVVDNGRVTISGTAKVGETLTANVVDPDGVAEDAIRYQWLANGQPINGATEKTYTLRPSDVGKNISVKAEYDDNIRHHENPGSEPTGKVQGDGVDPAVSLVGPLNLPEGGKATYVAQLDKATDHDVTVSLKLNHYVNGAEQGTIRLSNKQVTIPAGETRATFTVSADDNNDVNDRPGHPSTGRFGIEITGASGAKVNDAAKLIKALVIDDEAALPSLTLNTDQPSLTEGGTATYTVTLSKATNHPVSVDIKFVPSGLGVEKSASEDDVRLSTKRVTIPAGETQATFTVTANADSAAEGVEGFSIKLINPKGATLERAPRASAPQNDSVYSTIADSDGEPVVSLVGKNAVVREGESISYRLQMNKAADHDVSVTVEFAASGNAAFKEGNKKTFVIPKGKTSVDFTLTTVDDSVVQSYHSGLQVAIKKAEGARAITDVRYNVGILDNDPPVTPTMVRDGKTGNVSITSGMDLKNPANTYTMNELTFMEVRFTDPTGQAYKLIVRKNIHAAETEWAFDDDYKISPASGITLNAQTGTVTIPAHMLKAGSEVTAQNFNDAYGSANSEVATMKAGEAPQAPHIAPEQPITEHSHLADDVQDASHGQHDADSHDAHESAVHTAQGTLHLSQGISAADYRQLVNMEGEDILNYLGQHSTEILAKTADNGNVQNLHGSDGDDIFVAAHGAHQFSGGKGADTFAFLFDGNDGPGNKILDFNPAEGDRIVFAGEHLAGAKLTLEDHGESQRLSISDSEGHTRTVDIVGANGKLSEKDILTHVKVMTPQGYDEPAYSSNYNPHLEDNHNHGNNF</sequence>
<feature type="domain" description="CshA" evidence="2">
    <location>
        <begin position="1659"/>
        <end position="1756"/>
    </location>
</feature>
<dbReference type="OrthoDB" id="6660240at2"/>
<reference evidence="4 5" key="1">
    <citation type="submission" date="2018-06" db="EMBL/GenBank/DDBJ databases">
        <authorList>
            <consortium name="Pathogen Informatics"/>
            <person name="Doyle S."/>
        </authorList>
    </citation>
    <scope>NUCLEOTIDE SEQUENCE [LARGE SCALE GENOMIC DNA]</scope>
    <source>
        <strain evidence="4 5">NCTC13294</strain>
    </source>
</reference>
<feature type="region of interest" description="Disordered" evidence="1">
    <location>
        <begin position="958"/>
        <end position="980"/>
    </location>
</feature>
<feature type="compositionally biased region" description="Basic and acidic residues" evidence="1">
    <location>
        <begin position="2103"/>
        <end position="2114"/>
    </location>
</feature>